<evidence type="ECO:0000313" key="2">
    <source>
        <dbReference type="Proteomes" id="UP000663823"/>
    </source>
</evidence>
<evidence type="ECO:0000313" key="1">
    <source>
        <dbReference type="EMBL" id="CAF4222671.1"/>
    </source>
</evidence>
<protein>
    <submittedName>
        <fullName evidence="1">Uncharacterized protein</fullName>
    </submittedName>
</protein>
<dbReference type="AlphaFoldDB" id="A0A820D891"/>
<reference evidence="1" key="1">
    <citation type="submission" date="2021-02" db="EMBL/GenBank/DDBJ databases">
        <authorList>
            <person name="Nowell W R."/>
        </authorList>
    </citation>
    <scope>NUCLEOTIDE SEQUENCE</scope>
</reference>
<comment type="caution">
    <text evidence="1">The sequence shown here is derived from an EMBL/GenBank/DDBJ whole genome shotgun (WGS) entry which is preliminary data.</text>
</comment>
<gene>
    <name evidence="1" type="ORF">OTI717_LOCUS39436</name>
</gene>
<sequence>MSSAHSSVSPSIDEINKKLQDTKLDSYLFLPDDPFHLQSSDVTYKIFLPPTNSSGDIYHIISYLMLAKYKNTKLPLIQLSHDGKKTSEEHESQMNTYLQTQRCIQFAKHLGFKDSFLPPIDFGEDNKYRPNARY</sequence>
<organism evidence="1 2">
    <name type="scientific">Rotaria sordida</name>
    <dbReference type="NCBI Taxonomy" id="392033"/>
    <lineage>
        <taxon>Eukaryota</taxon>
        <taxon>Metazoa</taxon>
        <taxon>Spiralia</taxon>
        <taxon>Gnathifera</taxon>
        <taxon>Rotifera</taxon>
        <taxon>Eurotatoria</taxon>
        <taxon>Bdelloidea</taxon>
        <taxon>Philodinida</taxon>
        <taxon>Philodinidae</taxon>
        <taxon>Rotaria</taxon>
    </lineage>
</organism>
<proteinExistence type="predicted"/>
<dbReference type="EMBL" id="CAJOAX010025436">
    <property type="protein sequence ID" value="CAF4222671.1"/>
    <property type="molecule type" value="Genomic_DNA"/>
</dbReference>
<name>A0A820D891_9BILA</name>
<feature type="non-terminal residue" evidence="1">
    <location>
        <position position="134"/>
    </location>
</feature>
<dbReference type="Proteomes" id="UP000663823">
    <property type="component" value="Unassembled WGS sequence"/>
</dbReference>
<accession>A0A820D891</accession>